<proteinExistence type="predicted"/>
<dbReference type="InterPro" id="IPR029058">
    <property type="entry name" value="AB_hydrolase_fold"/>
</dbReference>
<dbReference type="EMBL" id="NJGD01000020">
    <property type="protein sequence ID" value="PJR11380.1"/>
    <property type="molecule type" value="Genomic_DNA"/>
</dbReference>
<feature type="region of interest" description="Disordered" evidence="1">
    <location>
        <begin position="242"/>
        <end position="262"/>
    </location>
</feature>
<dbReference type="Proteomes" id="UP000231987">
    <property type="component" value="Unassembled WGS sequence"/>
</dbReference>
<evidence type="ECO:0000313" key="4">
    <source>
        <dbReference type="Proteomes" id="UP000231987"/>
    </source>
</evidence>
<evidence type="ECO:0000313" key="3">
    <source>
        <dbReference type="EMBL" id="PJR11380.1"/>
    </source>
</evidence>
<sequence length="358" mass="38226">MIPRLTGPVLIGATLLGGAAQAEIARRDFTVISEPGVKLAVREVSDTEGPSGKPPIVLLHGARVPGVATFDLPVEGGSLAVDLVRAGHRVFIMDARGYGGSSRHGQDGSQDGQPLVRSDMVVRDVGAVVDAVQARTGVSQVALLGWATGGHWAGMYASQKPSEVSHLVLYNSLYGVHAGHKTLGPGSDMADASNPDQFNIQRFGAYRLNTAASLLPSWDRSIPIEDKAAWRDPKVAEAYQAAALASDPSSRSRNPPSFRAPSGAMADSFELASGHKLWDAGPIAAHVLVIRSANDFWSRPEDVTTLAQDLRKAASVRMVTIPEATHYVHLDRPERGRRSFVAEVIRTLEHPPKTRAAH</sequence>
<reference evidence="3 4" key="1">
    <citation type="submission" date="2017-06" db="EMBL/GenBank/DDBJ databases">
        <title>Ensifer strains isolated from leguminous trees and herbs display diverse denitrification phenotypes with some acting as strong N2O sinks.</title>
        <authorList>
            <person name="Woliy K."/>
            <person name="Mania D."/>
            <person name="Bakken L.R."/>
            <person name="Frostegard A."/>
        </authorList>
    </citation>
    <scope>NUCLEOTIDE SEQUENCE [LARGE SCALE GENOMIC DNA]</scope>
    <source>
        <strain evidence="3 4">AC50a</strain>
    </source>
</reference>
<feature type="compositionally biased region" description="Low complexity" evidence="1">
    <location>
        <begin position="246"/>
        <end position="262"/>
    </location>
</feature>
<dbReference type="GO" id="GO:0016020">
    <property type="term" value="C:membrane"/>
    <property type="evidence" value="ECO:0007669"/>
    <property type="project" value="TreeGrafter"/>
</dbReference>
<protein>
    <submittedName>
        <fullName evidence="3">Alpha/beta hydrolase</fullName>
    </submittedName>
</protein>
<dbReference type="PANTHER" id="PTHR43798:SF33">
    <property type="entry name" value="HYDROLASE, PUTATIVE (AFU_ORTHOLOGUE AFUA_2G14860)-RELATED"/>
    <property type="match status" value="1"/>
</dbReference>
<dbReference type="PANTHER" id="PTHR43798">
    <property type="entry name" value="MONOACYLGLYCEROL LIPASE"/>
    <property type="match status" value="1"/>
</dbReference>
<organism evidence="3 4">
    <name type="scientific">Rhizobium meliloti</name>
    <name type="common">Ensifer meliloti</name>
    <name type="synonym">Sinorhizobium meliloti</name>
    <dbReference type="NCBI Taxonomy" id="382"/>
    <lineage>
        <taxon>Bacteria</taxon>
        <taxon>Pseudomonadati</taxon>
        <taxon>Pseudomonadota</taxon>
        <taxon>Alphaproteobacteria</taxon>
        <taxon>Hyphomicrobiales</taxon>
        <taxon>Rhizobiaceae</taxon>
        <taxon>Sinorhizobium/Ensifer group</taxon>
        <taxon>Sinorhizobium</taxon>
    </lineage>
</organism>
<gene>
    <name evidence="3" type="ORF">CEJ86_28340</name>
</gene>
<dbReference type="InterPro" id="IPR000073">
    <property type="entry name" value="AB_hydrolase_1"/>
</dbReference>
<dbReference type="SUPFAM" id="SSF53474">
    <property type="entry name" value="alpha/beta-Hydrolases"/>
    <property type="match status" value="1"/>
</dbReference>
<comment type="caution">
    <text evidence="3">The sequence shown here is derived from an EMBL/GenBank/DDBJ whole genome shotgun (WGS) entry which is preliminary data.</text>
</comment>
<dbReference type="AlphaFoldDB" id="A0A2J0YVB7"/>
<keyword evidence="3" id="KW-0378">Hydrolase</keyword>
<dbReference type="Pfam" id="PF00561">
    <property type="entry name" value="Abhydrolase_1"/>
    <property type="match status" value="1"/>
</dbReference>
<evidence type="ECO:0000259" key="2">
    <source>
        <dbReference type="Pfam" id="PF00561"/>
    </source>
</evidence>
<dbReference type="Gene3D" id="3.40.50.1820">
    <property type="entry name" value="alpha/beta hydrolase"/>
    <property type="match status" value="1"/>
</dbReference>
<dbReference type="InterPro" id="IPR050266">
    <property type="entry name" value="AB_hydrolase_sf"/>
</dbReference>
<name>A0A2J0YVB7_RHIML</name>
<feature type="domain" description="AB hydrolase-1" evidence="2">
    <location>
        <begin position="54"/>
        <end position="333"/>
    </location>
</feature>
<evidence type="ECO:0000256" key="1">
    <source>
        <dbReference type="SAM" id="MobiDB-lite"/>
    </source>
</evidence>
<dbReference type="GO" id="GO:0016787">
    <property type="term" value="F:hydrolase activity"/>
    <property type="evidence" value="ECO:0007669"/>
    <property type="project" value="UniProtKB-KW"/>
</dbReference>
<accession>A0A2J0YVB7</accession>